<comment type="cofactor">
    <cofactor evidence="1">
        <name>Zn(2+)</name>
        <dbReference type="ChEBI" id="CHEBI:29105"/>
    </cofactor>
</comment>
<name>A0AAV7UUS4_PLEWA</name>
<organism evidence="7 8">
    <name type="scientific">Pleurodeles waltl</name>
    <name type="common">Iberian ribbed newt</name>
    <dbReference type="NCBI Taxonomy" id="8319"/>
    <lineage>
        <taxon>Eukaryota</taxon>
        <taxon>Metazoa</taxon>
        <taxon>Chordata</taxon>
        <taxon>Craniata</taxon>
        <taxon>Vertebrata</taxon>
        <taxon>Euteleostomi</taxon>
        <taxon>Amphibia</taxon>
        <taxon>Batrachia</taxon>
        <taxon>Caudata</taxon>
        <taxon>Salamandroidea</taxon>
        <taxon>Salamandridae</taxon>
        <taxon>Pleurodelinae</taxon>
        <taxon>Pleurodeles</taxon>
    </lineage>
</organism>
<dbReference type="Proteomes" id="UP001066276">
    <property type="component" value="Chromosome 2_2"/>
</dbReference>
<keyword evidence="8" id="KW-1185">Reference proteome</keyword>
<accession>A0AAV7UUS4</accession>
<dbReference type="InterPro" id="IPR036398">
    <property type="entry name" value="CA_dom_sf"/>
</dbReference>
<comment type="catalytic activity">
    <reaction evidence="5">
        <text>hydrogencarbonate + H(+) = CO2 + H2O</text>
        <dbReference type="Rhea" id="RHEA:10748"/>
        <dbReference type="ChEBI" id="CHEBI:15377"/>
        <dbReference type="ChEBI" id="CHEBI:15378"/>
        <dbReference type="ChEBI" id="CHEBI:16526"/>
        <dbReference type="ChEBI" id="CHEBI:17544"/>
        <dbReference type="EC" id="4.2.1.1"/>
    </reaction>
</comment>
<dbReference type="Gene3D" id="3.10.200.10">
    <property type="entry name" value="Alpha carbonic anhydrase"/>
    <property type="match status" value="1"/>
</dbReference>
<evidence type="ECO:0000256" key="1">
    <source>
        <dbReference type="ARBA" id="ARBA00001947"/>
    </source>
</evidence>
<evidence type="ECO:0000313" key="8">
    <source>
        <dbReference type="Proteomes" id="UP001066276"/>
    </source>
</evidence>
<dbReference type="SMART" id="SM01057">
    <property type="entry name" value="Carb_anhydrase"/>
    <property type="match status" value="1"/>
</dbReference>
<evidence type="ECO:0000256" key="3">
    <source>
        <dbReference type="ARBA" id="ARBA00012925"/>
    </source>
</evidence>
<dbReference type="EMBL" id="JANPWB010000004">
    <property type="protein sequence ID" value="KAJ1192860.1"/>
    <property type="molecule type" value="Genomic_DNA"/>
</dbReference>
<evidence type="ECO:0000256" key="2">
    <source>
        <dbReference type="ARBA" id="ARBA00010718"/>
    </source>
</evidence>
<dbReference type="GO" id="GO:0005737">
    <property type="term" value="C:cytoplasm"/>
    <property type="evidence" value="ECO:0007669"/>
    <property type="project" value="TreeGrafter"/>
</dbReference>
<dbReference type="InterPro" id="IPR001148">
    <property type="entry name" value="CA_dom"/>
</dbReference>
<dbReference type="GO" id="GO:0008270">
    <property type="term" value="F:zinc ion binding"/>
    <property type="evidence" value="ECO:0007669"/>
    <property type="project" value="InterPro"/>
</dbReference>
<dbReference type="AlphaFoldDB" id="A0AAV7UUS4"/>
<reference evidence="7" key="1">
    <citation type="journal article" date="2022" name="bioRxiv">
        <title>Sequencing and chromosome-scale assembly of the giantPleurodeles waltlgenome.</title>
        <authorList>
            <person name="Brown T."/>
            <person name="Elewa A."/>
            <person name="Iarovenko S."/>
            <person name="Subramanian E."/>
            <person name="Araus A.J."/>
            <person name="Petzold A."/>
            <person name="Susuki M."/>
            <person name="Suzuki K.-i.T."/>
            <person name="Hayashi T."/>
            <person name="Toyoda A."/>
            <person name="Oliveira C."/>
            <person name="Osipova E."/>
            <person name="Leigh N.D."/>
            <person name="Simon A."/>
            <person name="Yun M.H."/>
        </authorList>
    </citation>
    <scope>NUCLEOTIDE SEQUENCE</scope>
    <source>
        <strain evidence="7">20211129_DDA</strain>
        <tissue evidence="7">Liver</tissue>
    </source>
</reference>
<sequence>MAHSWGYAEHNGPNHWHTLFPVADGDFQSPIDIRTKEATFDATLQPLTVNYDSSSAQKLHNNGQSFNIEFDDSQDKSVLSGGPLPGVYRLKQMHMHWGSSDDHGSEHTVDGRTSSTELHLGHWNAKYGSFDEASKHKNGFGVIALFLEVGDTNPGLQKVIDALSLIPNKGKQINFTDYDPSVLLPRSLDY</sequence>
<evidence type="ECO:0000256" key="5">
    <source>
        <dbReference type="ARBA" id="ARBA00048348"/>
    </source>
</evidence>
<evidence type="ECO:0000313" key="7">
    <source>
        <dbReference type="EMBL" id="KAJ1192860.1"/>
    </source>
</evidence>
<dbReference type="Pfam" id="PF00194">
    <property type="entry name" value="Carb_anhydrase"/>
    <property type="match status" value="1"/>
</dbReference>
<comment type="similarity">
    <text evidence="2">Belongs to the alpha-carbonic anhydrase family.</text>
</comment>
<comment type="caution">
    <text evidence="7">The sequence shown here is derived from an EMBL/GenBank/DDBJ whole genome shotgun (WGS) entry which is preliminary data.</text>
</comment>
<dbReference type="PANTHER" id="PTHR18952:SF120">
    <property type="entry name" value="CARBONIC ANHYDRASE 2"/>
    <property type="match status" value="1"/>
</dbReference>
<evidence type="ECO:0000259" key="6">
    <source>
        <dbReference type="PROSITE" id="PS51144"/>
    </source>
</evidence>
<feature type="domain" description="Alpha-carbonic anhydrase" evidence="6">
    <location>
        <begin position="3"/>
        <end position="190"/>
    </location>
</feature>
<evidence type="ECO:0000256" key="4">
    <source>
        <dbReference type="ARBA" id="ARBA00023239"/>
    </source>
</evidence>
<proteinExistence type="inferred from homology"/>
<keyword evidence="4" id="KW-0456">Lyase</keyword>
<dbReference type="EC" id="4.2.1.1" evidence="3"/>
<dbReference type="PANTHER" id="PTHR18952">
    <property type="entry name" value="CARBONIC ANHYDRASE"/>
    <property type="match status" value="1"/>
</dbReference>
<dbReference type="InterPro" id="IPR023561">
    <property type="entry name" value="Carbonic_anhydrase_a-class"/>
</dbReference>
<gene>
    <name evidence="7" type="ORF">NDU88_002166</name>
</gene>
<dbReference type="PROSITE" id="PS51144">
    <property type="entry name" value="ALPHA_CA_2"/>
    <property type="match status" value="1"/>
</dbReference>
<protein>
    <recommendedName>
        <fullName evidence="3">carbonic anhydrase</fullName>
        <ecNumber evidence="3">4.2.1.1</ecNumber>
    </recommendedName>
</protein>
<dbReference type="GO" id="GO:0004089">
    <property type="term" value="F:carbonate dehydratase activity"/>
    <property type="evidence" value="ECO:0007669"/>
    <property type="project" value="UniProtKB-EC"/>
</dbReference>
<dbReference type="SUPFAM" id="SSF51069">
    <property type="entry name" value="Carbonic anhydrase"/>
    <property type="match status" value="1"/>
</dbReference>